<sequence>MNLFAKGVYPSIKQKYNLCSWLYGFEICGSMTKIGAWKNCLVCYSLVFIAYLSYYLPSSIEGSTI</sequence>
<name>A0AAI9UA63_9PEZI</name>
<keyword evidence="1" id="KW-1133">Transmembrane helix</keyword>
<dbReference type="EMBL" id="MLGG01000027">
    <property type="protein sequence ID" value="KAK1454549.1"/>
    <property type="molecule type" value="Genomic_DNA"/>
</dbReference>
<keyword evidence="1" id="KW-0472">Membrane</keyword>
<proteinExistence type="predicted"/>
<comment type="caution">
    <text evidence="2">The sequence shown here is derived from an EMBL/GenBank/DDBJ whole genome shotgun (WGS) entry which is preliminary data.</text>
</comment>
<protein>
    <submittedName>
        <fullName evidence="2">Uncharacterized protein</fullName>
    </submittedName>
</protein>
<dbReference type="AlphaFoldDB" id="A0AAI9UA63"/>
<gene>
    <name evidence="2" type="ORF">CMEL01_16681</name>
</gene>
<reference evidence="2 3" key="1">
    <citation type="submission" date="2016-10" db="EMBL/GenBank/DDBJ databases">
        <title>The genome sequence of Colletotrichum fioriniae PJ7.</title>
        <authorList>
            <person name="Baroncelli R."/>
        </authorList>
    </citation>
    <scope>NUCLEOTIDE SEQUENCE [LARGE SCALE GENOMIC DNA]</scope>
    <source>
        <strain evidence="2">Col 31</strain>
    </source>
</reference>
<accession>A0AAI9UA63</accession>
<evidence type="ECO:0000313" key="2">
    <source>
        <dbReference type="EMBL" id="KAK1454549.1"/>
    </source>
</evidence>
<keyword evidence="1" id="KW-0812">Transmembrane</keyword>
<evidence type="ECO:0000313" key="3">
    <source>
        <dbReference type="Proteomes" id="UP001239795"/>
    </source>
</evidence>
<dbReference type="Proteomes" id="UP001239795">
    <property type="component" value="Unassembled WGS sequence"/>
</dbReference>
<evidence type="ECO:0000256" key="1">
    <source>
        <dbReference type="SAM" id="Phobius"/>
    </source>
</evidence>
<feature type="transmembrane region" description="Helical" evidence="1">
    <location>
        <begin position="39"/>
        <end position="56"/>
    </location>
</feature>
<keyword evidence="3" id="KW-1185">Reference proteome</keyword>
<organism evidence="2 3">
    <name type="scientific">Colletotrichum melonis</name>
    <dbReference type="NCBI Taxonomy" id="1209925"/>
    <lineage>
        <taxon>Eukaryota</taxon>
        <taxon>Fungi</taxon>
        <taxon>Dikarya</taxon>
        <taxon>Ascomycota</taxon>
        <taxon>Pezizomycotina</taxon>
        <taxon>Sordariomycetes</taxon>
        <taxon>Hypocreomycetidae</taxon>
        <taxon>Glomerellales</taxon>
        <taxon>Glomerellaceae</taxon>
        <taxon>Colletotrichum</taxon>
        <taxon>Colletotrichum acutatum species complex</taxon>
    </lineage>
</organism>